<accession>A0A239PJJ0</accession>
<name>A0A239PJJ0_9PROT</name>
<evidence type="ECO:0000256" key="1">
    <source>
        <dbReference type="SAM" id="MobiDB-lite"/>
    </source>
</evidence>
<dbReference type="OrthoDB" id="10013326at2"/>
<proteinExistence type="predicted"/>
<protein>
    <submittedName>
        <fullName evidence="2">Uncharacterized protein</fullName>
    </submittedName>
</protein>
<feature type="region of interest" description="Disordered" evidence="1">
    <location>
        <begin position="67"/>
        <end position="104"/>
    </location>
</feature>
<sequence>MVERLKQIWSGFEAKTTRRLTGRGVDNIVVPHRQDWRAEEAAKLAEGLRPPAEAAFAALKARLAAAEQRAERKRRRKGRPAPAEFAAAPPPPLSAEAADEGAPEAARDLIRGLRATEARLRRRESDYVAVMSGEAGRALESLKKRKKFLGLF</sequence>
<dbReference type="Proteomes" id="UP000198346">
    <property type="component" value="Unassembled WGS sequence"/>
</dbReference>
<organism evidence="2 3">
    <name type="scientific">Amphiplicatus metriothermophilus</name>
    <dbReference type="NCBI Taxonomy" id="1519374"/>
    <lineage>
        <taxon>Bacteria</taxon>
        <taxon>Pseudomonadati</taxon>
        <taxon>Pseudomonadota</taxon>
        <taxon>Alphaproteobacteria</taxon>
        <taxon>Parvularculales</taxon>
        <taxon>Parvularculaceae</taxon>
        <taxon>Amphiplicatus</taxon>
    </lineage>
</organism>
<gene>
    <name evidence="2" type="ORF">SAMN06297382_0453</name>
</gene>
<reference evidence="2 3" key="1">
    <citation type="submission" date="2017-07" db="EMBL/GenBank/DDBJ databases">
        <authorList>
            <person name="Sun Z.S."/>
            <person name="Albrecht U."/>
            <person name="Echele G."/>
            <person name="Lee C.C."/>
        </authorList>
    </citation>
    <scope>NUCLEOTIDE SEQUENCE [LARGE SCALE GENOMIC DNA]</scope>
    <source>
        <strain evidence="2 3">CGMCC 1.12710</strain>
    </source>
</reference>
<keyword evidence="3" id="KW-1185">Reference proteome</keyword>
<dbReference type="EMBL" id="FZQA01000001">
    <property type="protein sequence ID" value="SNT67958.1"/>
    <property type="molecule type" value="Genomic_DNA"/>
</dbReference>
<dbReference type="RefSeq" id="WP_089410949.1">
    <property type="nucleotide sequence ID" value="NZ_FZQA01000001.1"/>
</dbReference>
<dbReference type="AlphaFoldDB" id="A0A239PJJ0"/>
<evidence type="ECO:0000313" key="3">
    <source>
        <dbReference type="Proteomes" id="UP000198346"/>
    </source>
</evidence>
<evidence type="ECO:0000313" key="2">
    <source>
        <dbReference type="EMBL" id="SNT67958.1"/>
    </source>
</evidence>